<feature type="chain" id="PRO_5044918968" description="Arginine biosynthesis bifunctional protein ArgJ beta chain" evidence="6">
    <location>
        <begin position="180"/>
        <end position="384"/>
    </location>
</feature>
<feature type="binding site" evidence="6">
    <location>
        <position position="169"/>
    </location>
    <ligand>
        <name>substrate</name>
    </ligand>
</feature>
<dbReference type="InterPro" id="IPR042195">
    <property type="entry name" value="ArgJ_beta_C"/>
</dbReference>
<comment type="subunit">
    <text evidence="2 6">Heterotetramer of two alpha and two beta chains.</text>
</comment>
<gene>
    <name evidence="6 7" type="primary">argJ</name>
    <name evidence="7" type="ORF">ACFYXI_21305</name>
</gene>
<dbReference type="EC" id="2.3.1.1" evidence="6"/>
<evidence type="ECO:0000256" key="4">
    <source>
        <dbReference type="ARBA" id="ARBA00022813"/>
    </source>
</evidence>
<dbReference type="InterPro" id="IPR016117">
    <property type="entry name" value="ArgJ-like_dom_sf"/>
</dbReference>
<name>A0ABW6STB9_9ACTN</name>
<keyword evidence="6" id="KW-0055">Arginine biosynthesis</keyword>
<comment type="similarity">
    <text evidence="1 6">Belongs to the ArgJ family.</text>
</comment>
<comment type="catalytic activity">
    <reaction evidence="6">
        <text>L-glutamate + acetyl-CoA = N-acetyl-L-glutamate + CoA + H(+)</text>
        <dbReference type="Rhea" id="RHEA:24292"/>
        <dbReference type="ChEBI" id="CHEBI:15378"/>
        <dbReference type="ChEBI" id="CHEBI:29985"/>
        <dbReference type="ChEBI" id="CHEBI:44337"/>
        <dbReference type="ChEBI" id="CHEBI:57287"/>
        <dbReference type="ChEBI" id="CHEBI:57288"/>
        <dbReference type="EC" id="2.3.1.1"/>
    </reaction>
</comment>
<comment type="function">
    <text evidence="6">Catalyzes two activities which are involved in the cyclic version of arginine biosynthesis: the synthesis of N-acetylglutamate from glutamate and acetyl-CoA as the acetyl donor, and of ornithine by transacetylation between N(2)-acetylornithine and glutamate.</text>
</comment>
<dbReference type="EMBL" id="JBIASD010000013">
    <property type="protein sequence ID" value="MFF3668127.1"/>
    <property type="molecule type" value="Genomic_DNA"/>
</dbReference>
<comment type="catalytic activity">
    <reaction evidence="6">
        <text>N(2)-acetyl-L-ornithine + L-glutamate = N-acetyl-L-glutamate + L-ornithine</text>
        <dbReference type="Rhea" id="RHEA:15349"/>
        <dbReference type="ChEBI" id="CHEBI:29985"/>
        <dbReference type="ChEBI" id="CHEBI:44337"/>
        <dbReference type="ChEBI" id="CHEBI:46911"/>
        <dbReference type="ChEBI" id="CHEBI:57805"/>
        <dbReference type="EC" id="2.3.1.35"/>
    </reaction>
</comment>
<protein>
    <recommendedName>
        <fullName evidence="6">Arginine biosynthesis bifunctional protein ArgJ</fullName>
    </recommendedName>
    <domain>
        <recommendedName>
            <fullName evidence="6">Glutamate N-acetyltransferase</fullName>
            <ecNumber evidence="6">2.3.1.35</ecNumber>
        </recommendedName>
        <alternativeName>
            <fullName evidence="6">Ornithine acetyltransferase</fullName>
            <shortName evidence="6">OATase</shortName>
        </alternativeName>
        <alternativeName>
            <fullName evidence="6">Ornithine transacetylase</fullName>
        </alternativeName>
    </domain>
    <domain>
        <recommendedName>
            <fullName evidence="6">Amino-acid acetyltransferase</fullName>
            <ecNumber evidence="6">2.3.1.1</ecNumber>
        </recommendedName>
        <alternativeName>
            <fullName evidence="6">N-acetylglutamate synthase</fullName>
            <shortName evidence="6">AGSase</shortName>
        </alternativeName>
    </domain>
    <component>
        <recommendedName>
            <fullName evidence="6">Arginine biosynthesis bifunctional protein ArgJ alpha chain</fullName>
        </recommendedName>
    </component>
    <component>
        <recommendedName>
            <fullName evidence="6">Arginine biosynthesis bifunctional protein ArgJ beta chain</fullName>
        </recommendedName>
    </component>
</protein>
<dbReference type="Gene3D" id="3.10.20.340">
    <property type="entry name" value="ArgJ beta chain, C-terminal domain"/>
    <property type="match status" value="1"/>
</dbReference>
<accession>A0ABW6STB9</accession>
<comment type="pathway">
    <text evidence="6">Amino-acid biosynthesis; L-arginine biosynthesis; L-ornithine and N-acetyl-L-glutamate from L-glutamate and N(2)-acetyl-L-ornithine (cyclic): step 1/1.</text>
</comment>
<dbReference type="HAMAP" id="MF_01106">
    <property type="entry name" value="ArgJ"/>
    <property type="match status" value="1"/>
</dbReference>
<comment type="pathway">
    <text evidence="6">Amino-acid biosynthesis; L-arginine biosynthesis; N(2)-acetyl-L-ornithine from L-glutamate: step 1/4.</text>
</comment>
<dbReference type="CDD" id="cd02152">
    <property type="entry name" value="OAT"/>
    <property type="match status" value="1"/>
</dbReference>
<evidence type="ECO:0000256" key="3">
    <source>
        <dbReference type="ARBA" id="ARBA00022679"/>
    </source>
</evidence>
<dbReference type="PANTHER" id="PTHR23100">
    <property type="entry name" value="ARGININE BIOSYNTHESIS BIFUNCTIONAL PROTEIN ARGJ"/>
    <property type="match status" value="1"/>
</dbReference>
<evidence type="ECO:0000256" key="1">
    <source>
        <dbReference type="ARBA" id="ARBA00006774"/>
    </source>
</evidence>
<keyword evidence="4 6" id="KW-0068">Autocatalytic cleavage</keyword>
<dbReference type="NCBIfam" id="TIGR00120">
    <property type="entry name" value="ArgJ"/>
    <property type="match status" value="1"/>
</dbReference>
<evidence type="ECO:0000256" key="5">
    <source>
        <dbReference type="ARBA" id="ARBA00023315"/>
    </source>
</evidence>
<feature type="chain" id="PRO_5044918969" description="Arginine biosynthesis bifunctional protein ArgJ alpha chain" evidence="6">
    <location>
        <begin position="1"/>
        <end position="179"/>
    </location>
</feature>
<feature type="binding site" evidence="6">
    <location>
        <position position="384"/>
    </location>
    <ligand>
        <name>substrate</name>
    </ligand>
</feature>
<dbReference type="SUPFAM" id="SSF56266">
    <property type="entry name" value="DmpA/ArgJ-like"/>
    <property type="match status" value="1"/>
</dbReference>
<evidence type="ECO:0000256" key="2">
    <source>
        <dbReference type="ARBA" id="ARBA00011475"/>
    </source>
</evidence>
<dbReference type="PANTHER" id="PTHR23100:SF0">
    <property type="entry name" value="ARGININE BIOSYNTHESIS BIFUNCTIONAL PROTEIN ARGJ, MITOCHONDRIAL"/>
    <property type="match status" value="1"/>
</dbReference>
<feature type="site" description="Involved in the stabilization of negative charge on the oxyanion by the formation of the oxyanion hole" evidence="6">
    <location>
        <position position="109"/>
    </location>
</feature>
<sequence length="384" mass="38939">MSVTAPLGFRAAGIAAGIKASGARDLALVVNDGPSHAAAGVFTANRVKAAPVLWSAQVLSGGRVKAVVLNSGGANACTGPLGFQDTHATAEKVAAALADSAGEIAVCSTGLIGERLPMDALLGGVETAVSQLSRDGGLAAADAIRTTDTVSKIAFRRGEGGYMVGGMAKGAGMLAPSLATMLCVITTDADLSSEELDAVLRKATGVTFDRLDADGCMSTNDTVLLLASGASGVRPDLAEFEKVVTNVCADLTRQLLVDAEGASKAITIEVVGAAGVEDAVTVGRAVARNNLLKCAIHGEDPNWGRVLSAVGTTDAVFEADRLNVAINGVWICRGGAVGDDRSKVDLRPRDVTITIDLSAGPHSATIHTTDLTAAYVHENSAYSS</sequence>
<dbReference type="GO" id="GO:0004358">
    <property type="term" value="F:L-glutamate N-acetyltransferase activity, acting on acetyl-L-ornithine as donor"/>
    <property type="evidence" value="ECO:0007669"/>
    <property type="project" value="UniProtKB-EC"/>
</dbReference>
<dbReference type="Gene3D" id="3.60.70.12">
    <property type="entry name" value="L-amino peptidase D-ALA esterase/amidase"/>
    <property type="match status" value="1"/>
</dbReference>
<dbReference type="NCBIfam" id="NF003802">
    <property type="entry name" value="PRK05388.1"/>
    <property type="match status" value="1"/>
</dbReference>
<dbReference type="RefSeq" id="WP_387413523.1">
    <property type="nucleotide sequence ID" value="NZ_CP191998.1"/>
</dbReference>
<proteinExistence type="inferred from homology"/>
<evidence type="ECO:0000256" key="6">
    <source>
        <dbReference type="HAMAP-Rule" id="MF_01106"/>
    </source>
</evidence>
<dbReference type="EC" id="2.3.1.35" evidence="6"/>
<keyword evidence="6" id="KW-0511">Multifunctional enzyme</keyword>
<evidence type="ECO:0000313" key="7">
    <source>
        <dbReference type="EMBL" id="MFF3668127.1"/>
    </source>
</evidence>
<feature type="site" description="Involved in the stabilization of negative charge on the oxyanion by the formation of the oxyanion hole" evidence="6">
    <location>
        <position position="110"/>
    </location>
</feature>
<feature type="binding site" evidence="6">
    <location>
        <position position="146"/>
    </location>
    <ligand>
        <name>substrate</name>
    </ligand>
</feature>
<organism evidence="7 8">
    <name type="scientific">Microtetraspora malaysiensis</name>
    <dbReference type="NCBI Taxonomy" id="161358"/>
    <lineage>
        <taxon>Bacteria</taxon>
        <taxon>Bacillati</taxon>
        <taxon>Actinomycetota</taxon>
        <taxon>Actinomycetes</taxon>
        <taxon>Streptosporangiales</taxon>
        <taxon>Streptosporangiaceae</taxon>
        <taxon>Microtetraspora</taxon>
    </lineage>
</organism>
<feature type="binding site" evidence="6">
    <location>
        <position position="260"/>
    </location>
    <ligand>
        <name>substrate</name>
    </ligand>
</feature>
<feature type="binding site" evidence="6">
    <location>
        <position position="180"/>
    </location>
    <ligand>
        <name>substrate</name>
    </ligand>
</feature>
<dbReference type="Proteomes" id="UP001602013">
    <property type="component" value="Unassembled WGS sequence"/>
</dbReference>
<comment type="subcellular location">
    <subcellularLocation>
        <location evidence="6">Cytoplasm</location>
    </subcellularLocation>
</comment>
<feature type="site" description="Cleavage; by autolysis" evidence="6">
    <location>
        <begin position="179"/>
        <end position="180"/>
    </location>
</feature>
<evidence type="ECO:0000313" key="8">
    <source>
        <dbReference type="Proteomes" id="UP001602013"/>
    </source>
</evidence>
<dbReference type="Pfam" id="PF01960">
    <property type="entry name" value="ArgJ"/>
    <property type="match status" value="1"/>
</dbReference>
<keyword evidence="3 6" id="KW-0808">Transferase</keyword>
<comment type="caution">
    <text evidence="7">The sequence shown here is derived from an EMBL/GenBank/DDBJ whole genome shotgun (WGS) entry which is preliminary data.</text>
</comment>
<feature type="binding site" evidence="6">
    <location>
        <position position="379"/>
    </location>
    <ligand>
        <name>substrate</name>
    </ligand>
</feature>
<keyword evidence="6" id="KW-0028">Amino-acid biosynthesis</keyword>
<keyword evidence="5 6" id="KW-0012">Acyltransferase</keyword>
<keyword evidence="8" id="KW-1185">Reference proteome</keyword>
<dbReference type="InterPro" id="IPR002813">
    <property type="entry name" value="Arg_biosynth_ArgJ"/>
</dbReference>
<keyword evidence="6" id="KW-0963">Cytoplasm</keyword>
<reference evidence="7 8" key="1">
    <citation type="submission" date="2024-10" db="EMBL/GenBank/DDBJ databases">
        <title>The Natural Products Discovery Center: Release of the First 8490 Sequenced Strains for Exploring Actinobacteria Biosynthetic Diversity.</title>
        <authorList>
            <person name="Kalkreuter E."/>
            <person name="Kautsar S.A."/>
            <person name="Yang D."/>
            <person name="Bader C.D."/>
            <person name="Teijaro C.N."/>
            <person name="Fluegel L."/>
            <person name="Davis C.M."/>
            <person name="Simpson J.R."/>
            <person name="Lauterbach L."/>
            <person name="Steele A.D."/>
            <person name="Gui C."/>
            <person name="Meng S."/>
            <person name="Li G."/>
            <person name="Viehrig K."/>
            <person name="Ye F."/>
            <person name="Su P."/>
            <person name="Kiefer A.F."/>
            <person name="Nichols A."/>
            <person name="Cepeda A.J."/>
            <person name="Yan W."/>
            <person name="Fan B."/>
            <person name="Jiang Y."/>
            <person name="Adhikari A."/>
            <person name="Zheng C.-J."/>
            <person name="Schuster L."/>
            <person name="Cowan T.M."/>
            <person name="Smanski M.J."/>
            <person name="Chevrette M.G."/>
            <person name="De Carvalho L.P.S."/>
            <person name="Shen B."/>
        </authorList>
    </citation>
    <scope>NUCLEOTIDE SEQUENCE [LARGE SCALE GENOMIC DNA]</scope>
    <source>
        <strain evidence="7 8">NPDC002173</strain>
    </source>
</reference>
<feature type="active site" description="Nucleophile" evidence="6">
    <location>
        <position position="180"/>
    </location>
</feature>